<dbReference type="PROSITE" id="PS50271">
    <property type="entry name" value="ZF_UBP"/>
    <property type="match status" value="1"/>
</dbReference>
<dbReference type="Pfam" id="PF17807">
    <property type="entry name" value="zf-UBP_var"/>
    <property type="match status" value="1"/>
</dbReference>
<accession>A0A2C6KQ12</accession>
<evidence type="ECO:0000256" key="3">
    <source>
        <dbReference type="ARBA" id="ARBA00012759"/>
    </source>
</evidence>
<evidence type="ECO:0000259" key="11">
    <source>
        <dbReference type="PROSITE" id="PS50030"/>
    </source>
</evidence>
<dbReference type="PROSITE" id="PS00972">
    <property type="entry name" value="USP_1"/>
    <property type="match status" value="1"/>
</dbReference>
<dbReference type="GO" id="GO:0006508">
    <property type="term" value="P:proteolysis"/>
    <property type="evidence" value="ECO:0007669"/>
    <property type="project" value="UniProtKB-KW"/>
</dbReference>
<evidence type="ECO:0000256" key="1">
    <source>
        <dbReference type="ARBA" id="ARBA00000707"/>
    </source>
</evidence>
<dbReference type="FunFam" id="3.30.40.10:FF:000396">
    <property type="entry name" value="Ubiquitin carboxyl-terminal hydrolase"/>
    <property type="match status" value="1"/>
</dbReference>
<dbReference type="SMART" id="SM00165">
    <property type="entry name" value="UBA"/>
    <property type="match status" value="2"/>
</dbReference>
<dbReference type="Pfam" id="PF02148">
    <property type="entry name" value="zf-UBP"/>
    <property type="match status" value="1"/>
</dbReference>
<feature type="region of interest" description="Disordered" evidence="10">
    <location>
        <begin position="105"/>
        <end position="133"/>
    </location>
</feature>
<dbReference type="Pfam" id="PF00443">
    <property type="entry name" value="UCH"/>
    <property type="match status" value="1"/>
</dbReference>
<dbReference type="SUPFAM" id="SSF46934">
    <property type="entry name" value="UBA-like"/>
    <property type="match status" value="1"/>
</dbReference>
<dbReference type="OrthoDB" id="361536at2759"/>
<dbReference type="GO" id="GO:0016579">
    <property type="term" value="P:protein deubiquitination"/>
    <property type="evidence" value="ECO:0007669"/>
    <property type="project" value="InterPro"/>
</dbReference>
<comment type="similarity">
    <text evidence="2">Belongs to the peptidase C19 family.</text>
</comment>
<keyword evidence="7" id="KW-0378">Hydrolase</keyword>
<evidence type="ECO:0000256" key="6">
    <source>
        <dbReference type="ARBA" id="ARBA00022771"/>
    </source>
</evidence>
<dbReference type="GO" id="GO:0005829">
    <property type="term" value="C:cytosol"/>
    <property type="evidence" value="ECO:0007669"/>
    <property type="project" value="TreeGrafter"/>
</dbReference>
<dbReference type="SUPFAM" id="SSF54001">
    <property type="entry name" value="Cysteine proteinases"/>
    <property type="match status" value="1"/>
</dbReference>
<feature type="compositionally biased region" description="Basic and acidic residues" evidence="10">
    <location>
        <begin position="847"/>
        <end position="856"/>
    </location>
</feature>
<dbReference type="VEuPathDB" id="ToxoDB:CSUI_007606"/>
<organism evidence="14 15">
    <name type="scientific">Cystoisospora suis</name>
    <dbReference type="NCBI Taxonomy" id="483139"/>
    <lineage>
        <taxon>Eukaryota</taxon>
        <taxon>Sar</taxon>
        <taxon>Alveolata</taxon>
        <taxon>Apicomplexa</taxon>
        <taxon>Conoidasida</taxon>
        <taxon>Coccidia</taxon>
        <taxon>Eucoccidiorida</taxon>
        <taxon>Eimeriorina</taxon>
        <taxon>Sarcocystidae</taxon>
        <taxon>Cystoisospora</taxon>
    </lineage>
</organism>
<dbReference type="PANTHER" id="PTHR24006">
    <property type="entry name" value="UBIQUITIN CARBOXYL-TERMINAL HYDROLASE"/>
    <property type="match status" value="1"/>
</dbReference>
<dbReference type="InterPro" id="IPR038765">
    <property type="entry name" value="Papain-like_cys_pep_sf"/>
</dbReference>
<evidence type="ECO:0000256" key="10">
    <source>
        <dbReference type="SAM" id="MobiDB-lite"/>
    </source>
</evidence>
<dbReference type="InterPro" id="IPR050164">
    <property type="entry name" value="Peptidase_C19"/>
</dbReference>
<dbReference type="EC" id="3.4.19.12" evidence="3"/>
<evidence type="ECO:0000256" key="9">
    <source>
        <dbReference type="PROSITE-ProRule" id="PRU00502"/>
    </source>
</evidence>
<proteinExistence type="inferred from homology"/>
<feature type="domain" description="UBA" evidence="11">
    <location>
        <begin position="980"/>
        <end position="1021"/>
    </location>
</feature>
<dbReference type="AlphaFoldDB" id="A0A2C6KQ12"/>
<keyword evidence="6 9" id="KW-0863">Zinc-finger</keyword>
<dbReference type="GeneID" id="94430962"/>
<sequence>MAAPLLSSFPAGKAGCPLQAKPSRVVPSFETFVKKHLTEDIAKELRSCINQARVASCLDTVVKTQCTYSLDTPLSPCGLFINLRTFLAASIDSLLVDCLVTPSLSESNSQADSTSASSPPSRTGAGHTGEESMGIHPHQRLYLHVYSNVDGAHACKILEKIQNAPTNTDVKDTSSSASSSSSSESQKNKPSKLAIGVEGGFCVDEGDVSGDACPSALTQTFLFSLVLLPSRITLPSHSYPRITRCSAGSLSSSSSSFSSGVSSSSPSEKNANDESHIQEAQMSWEKSLLTQFAFLSLESEEIPEMIRSACQALIEHRGTGASASSVAGGGGGSAWEEEIKPSKYAEKLEQIPNPPSIGPNNWRCADCGASTNLWLNLSDGHIGCGRKLYGVGGGCADGREGAALRHYNDTGKKYPLIVKLGTITPYTADVYSYASDEDTSVLDPLLPDHLSHFGVNIQQLSKTEKTTSELALDWNVQHEWSRATEDGKDLKSLQGAGCIGLRNLGNTCYINSVLQVVTSIPAIREKYVSLYPLLLTSLPCGSTVSSSPSSFLSDFLLQQSSLTVALQTHRYRIQDVRRKADILQTVLAKGLEEKLFEVHSVEELLEKYQESSLKGLKYLDMDSVTPQVYRQLVGKLHAEFATSHQQDAEEFLSLLLQWLECRDKEVLKKLDEAGKRLNTAKERTSEKREETGEKKKADLYSSIVAAVGCKESDLTRAQDAVKRSDIKKLFTFAVEQRVQCQETKKVRYSYLQQQILSLPVPLDPRIQEEFEQAQKAQQEGLRQSTQHQKAERTQKRHKKLSEAEEEEEEGGKEEEMEKRDTAAEQTASISQTSETPSSSTLMTTGGSREHPASVEEGDARLSAELNLPSFTFSECLNDFLASSKLTDYYSAATKRKGEASKTLRLATFPPYLLVQLKRFFADQHWQAKKLYCSVRVPEEICIAHARGEGLQEGESLLPEDDSCNTNSLAPPPPSSGTSEAVDPELLATLQSMGFSEKACRRACREVKSSNVDACIDWLVSHMDEADMDGNDAEESSSSAPTSSSSSSSAVDDCSVVMLLSMGFSEKQARAGLKAVGPGGGEDACARAADWILNNPMDDDQLDTFISTHTGSDALESGGGDEVTMDGQSGGNEDDDSSGLSLLERARKGLDDRAEGVYKLHGFITHIGKNANCGHYVCHVKKGGKLVLFNDEKVAEAVDPPVDLGYIYVFRRADLVDDEA</sequence>
<feature type="domain" description="USP" evidence="12">
    <location>
        <begin position="499"/>
        <end position="1212"/>
    </location>
</feature>
<feature type="region of interest" description="Disordered" evidence="10">
    <location>
        <begin position="1108"/>
        <end position="1138"/>
    </location>
</feature>
<dbReference type="Proteomes" id="UP000221165">
    <property type="component" value="Unassembled WGS sequence"/>
</dbReference>
<evidence type="ECO:0000256" key="5">
    <source>
        <dbReference type="ARBA" id="ARBA00022723"/>
    </source>
</evidence>
<dbReference type="GO" id="GO:0004843">
    <property type="term" value="F:cysteine-type deubiquitinase activity"/>
    <property type="evidence" value="ECO:0007669"/>
    <property type="project" value="UniProtKB-EC"/>
</dbReference>
<dbReference type="InterPro" id="IPR001607">
    <property type="entry name" value="Znf_UBP"/>
</dbReference>
<feature type="compositionally biased region" description="Low complexity" evidence="10">
    <location>
        <begin position="105"/>
        <end position="121"/>
    </location>
</feature>
<keyword evidence="5" id="KW-0479">Metal-binding</keyword>
<dbReference type="Gene3D" id="1.10.8.10">
    <property type="entry name" value="DNA helicase RuvA subunit, C-terminal domain"/>
    <property type="match status" value="2"/>
</dbReference>
<evidence type="ECO:0000256" key="8">
    <source>
        <dbReference type="ARBA" id="ARBA00022833"/>
    </source>
</evidence>
<feature type="domain" description="UBA" evidence="11">
    <location>
        <begin position="1049"/>
        <end position="1094"/>
    </location>
</feature>
<dbReference type="InterPro" id="IPR041432">
    <property type="entry name" value="UBP13_Znf-UBP_var"/>
</dbReference>
<dbReference type="InterPro" id="IPR015940">
    <property type="entry name" value="UBA"/>
</dbReference>
<feature type="region of interest" description="Disordered" evidence="10">
    <location>
        <begin position="954"/>
        <end position="980"/>
    </location>
</feature>
<gene>
    <name evidence="14" type="ORF">CSUI_007606</name>
</gene>
<keyword evidence="4" id="KW-0645">Protease</keyword>
<dbReference type="EMBL" id="MIGC01004062">
    <property type="protein sequence ID" value="PHJ18562.1"/>
    <property type="molecule type" value="Genomic_DNA"/>
</dbReference>
<evidence type="ECO:0000313" key="14">
    <source>
        <dbReference type="EMBL" id="PHJ18562.1"/>
    </source>
</evidence>
<dbReference type="GO" id="GO:0005634">
    <property type="term" value="C:nucleus"/>
    <property type="evidence" value="ECO:0007669"/>
    <property type="project" value="TreeGrafter"/>
</dbReference>
<dbReference type="InterPro" id="IPR028889">
    <property type="entry name" value="USP"/>
</dbReference>
<feature type="compositionally biased region" description="Low complexity" evidence="10">
    <location>
        <begin position="828"/>
        <end position="840"/>
    </location>
</feature>
<evidence type="ECO:0000259" key="13">
    <source>
        <dbReference type="PROSITE" id="PS50271"/>
    </source>
</evidence>
<dbReference type="Pfam" id="PF00627">
    <property type="entry name" value="UBA"/>
    <property type="match status" value="1"/>
</dbReference>
<keyword evidence="8" id="KW-0862">Zinc</keyword>
<feature type="compositionally biased region" description="Acidic residues" evidence="10">
    <location>
        <begin position="803"/>
        <end position="812"/>
    </location>
</feature>
<dbReference type="PROSITE" id="PS50235">
    <property type="entry name" value="USP_3"/>
    <property type="match status" value="1"/>
</dbReference>
<feature type="compositionally biased region" description="Low complexity" evidence="10">
    <location>
        <begin position="1035"/>
        <end position="1048"/>
    </location>
</feature>
<feature type="compositionally biased region" description="Basic and acidic residues" evidence="10">
    <location>
        <begin position="813"/>
        <end position="822"/>
    </location>
</feature>
<dbReference type="RefSeq" id="XP_067920268.1">
    <property type="nucleotide sequence ID" value="XM_068067751.1"/>
</dbReference>
<dbReference type="InterPro" id="IPR009060">
    <property type="entry name" value="UBA-like_sf"/>
</dbReference>
<feature type="region of interest" description="Disordered" evidence="10">
    <location>
        <begin position="1027"/>
        <end position="1048"/>
    </location>
</feature>
<dbReference type="InterPro" id="IPR013083">
    <property type="entry name" value="Znf_RING/FYVE/PHD"/>
</dbReference>
<comment type="catalytic activity">
    <reaction evidence="1">
        <text>Thiol-dependent hydrolysis of ester, thioester, amide, peptide and isopeptide bonds formed by the C-terminal Gly of ubiquitin (a 76-residue protein attached to proteins as an intracellular targeting signal).</text>
        <dbReference type="EC" id="3.4.19.12"/>
    </reaction>
</comment>
<evidence type="ECO:0000313" key="15">
    <source>
        <dbReference type="Proteomes" id="UP000221165"/>
    </source>
</evidence>
<dbReference type="Gene3D" id="3.90.70.10">
    <property type="entry name" value="Cysteine proteinases"/>
    <property type="match status" value="2"/>
</dbReference>
<dbReference type="Gene3D" id="3.30.40.10">
    <property type="entry name" value="Zinc/RING finger domain, C3HC4 (zinc finger)"/>
    <property type="match status" value="2"/>
</dbReference>
<feature type="region of interest" description="Disordered" evidence="10">
    <location>
        <begin position="166"/>
        <end position="191"/>
    </location>
</feature>
<dbReference type="PROSITE" id="PS50030">
    <property type="entry name" value="UBA"/>
    <property type="match status" value="2"/>
</dbReference>
<feature type="region of interest" description="Disordered" evidence="10">
    <location>
        <begin position="771"/>
        <end position="856"/>
    </location>
</feature>
<dbReference type="PROSITE" id="PS00973">
    <property type="entry name" value="USP_2"/>
    <property type="match status" value="1"/>
</dbReference>
<feature type="compositionally biased region" description="Low complexity" evidence="10">
    <location>
        <begin position="174"/>
        <end position="185"/>
    </location>
</feature>
<dbReference type="SMART" id="SM00290">
    <property type="entry name" value="ZnF_UBP"/>
    <property type="match status" value="1"/>
</dbReference>
<dbReference type="SUPFAM" id="SSF57850">
    <property type="entry name" value="RING/U-box"/>
    <property type="match status" value="1"/>
</dbReference>
<evidence type="ECO:0000256" key="4">
    <source>
        <dbReference type="ARBA" id="ARBA00022670"/>
    </source>
</evidence>
<feature type="compositionally biased region" description="Low complexity" evidence="10">
    <location>
        <begin position="247"/>
        <end position="267"/>
    </location>
</feature>
<comment type="caution">
    <text evidence="14">The sequence shown here is derived from an EMBL/GenBank/DDBJ whole genome shotgun (WGS) entry which is preliminary data.</text>
</comment>
<protein>
    <recommendedName>
        <fullName evidence="3">ubiquitinyl hydrolase 1</fullName>
        <ecNumber evidence="3">3.4.19.12</ecNumber>
    </recommendedName>
</protein>
<dbReference type="InterPro" id="IPR001394">
    <property type="entry name" value="Peptidase_C19_UCH"/>
</dbReference>
<feature type="domain" description="UBP-type" evidence="13">
    <location>
        <begin position="340"/>
        <end position="457"/>
    </location>
</feature>
<evidence type="ECO:0000259" key="12">
    <source>
        <dbReference type="PROSITE" id="PS50235"/>
    </source>
</evidence>
<reference evidence="14 15" key="1">
    <citation type="journal article" date="2017" name="Int. J. Parasitol.">
        <title>The genome of the protozoan parasite Cystoisospora suis and a reverse vaccinology approach to identify vaccine candidates.</title>
        <authorList>
            <person name="Palmieri N."/>
            <person name="Shrestha A."/>
            <person name="Ruttkowski B."/>
            <person name="Beck T."/>
            <person name="Vogl C."/>
            <person name="Tomley F."/>
            <person name="Blake D.P."/>
            <person name="Joachim A."/>
        </authorList>
    </citation>
    <scope>NUCLEOTIDE SEQUENCE [LARGE SCALE GENOMIC DNA]</scope>
    <source>
        <strain evidence="14 15">Wien I</strain>
    </source>
</reference>
<evidence type="ECO:0000256" key="2">
    <source>
        <dbReference type="ARBA" id="ARBA00009085"/>
    </source>
</evidence>
<name>A0A2C6KQ12_9APIC</name>
<keyword evidence="15" id="KW-1185">Reference proteome</keyword>
<feature type="region of interest" description="Disordered" evidence="10">
    <location>
        <begin position="247"/>
        <end position="278"/>
    </location>
</feature>
<dbReference type="InterPro" id="IPR018200">
    <property type="entry name" value="USP_CS"/>
</dbReference>
<dbReference type="PANTHER" id="PTHR24006:SF664">
    <property type="entry name" value="UBIQUITIN CARBOXYL-TERMINAL HYDROLASE"/>
    <property type="match status" value="1"/>
</dbReference>
<dbReference type="GO" id="GO:0008270">
    <property type="term" value="F:zinc ion binding"/>
    <property type="evidence" value="ECO:0007669"/>
    <property type="project" value="UniProtKB-KW"/>
</dbReference>
<evidence type="ECO:0000256" key="7">
    <source>
        <dbReference type="ARBA" id="ARBA00022807"/>
    </source>
</evidence>
<keyword evidence="7" id="KW-0788">Thiol protease</keyword>